<dbReference type="VEuPathDB" id="VectorBase:GAUT002437"/>
<dbReference type="Proteomes" id="UP000078200">
    <property type="component" value="Unassembled WGS sequence"/>
</dbReference>
<name>A0A1A9UER6_GLOAU</name>
<dbReference type="EnsemblMetazoa" id="GAUT002437-RA">
    <property type="protein sequence ID" value="GAUT002437-PA"/>
    <property type="gene ID" value="GAUT002437"/>
</dbReference>
<evidence type="ECO:0000313" key="2">
    <source>
        <dbReference type="Proteomes" id="UP000078200"/>
    </source>
</evidence>
<protein>
    <submittedName>
        <fullName evidence="1">Uncharacterized protein</fullName>
    </submittedName>
</protein>
<reference evidence="1" key="1">
    <citation type="submission" date="2020-05" db="UniProtKB">
        <authorList>
            <consortium name="EnsemblMetazoa"/>
        </authorList>
    </citation>
    <scope>IDENTIFICATION</scope>
    <source>
        <strain evidence="1">TTRI</strain>
    </source>
</reference>
<evidence type="ECO:0000313" key="1">
    <source>
        <dbReference type="EnsemblMetazoa" id="GAUT002437-PA"/>
    </source>
</evidence>
<proteinExistence type="predicted"/>
<organism evidence="1 2">
    <name type="scientific">Glossina austeni</name>
    <name type="common">Savannah tsetse fly</name>
    <dbReference type="NCBI Taxonomy" id="7395"/>
    <lineage>
        <taxon>Eukaryota</taxon>
        <taxon>Metazoa</taxon>
        <taxon>Ecdysozoa</taxon>
        <taxon>Arthropoda</taxon>
        <taxon>Hexapoda</taxon>
        <taxon>Insecta</taxon>
        <taxon>Pterygota</taxon>
        <taxon>Neoptera</taxon>
        <taxon>Endopterygota</taxon>
        <taxon>Diptera</taxon>
        <taxon>Brachycera</taxon>
        <taxon>Muscomorpha</taxon>
        <taxon>Hippoboscoidea</taxon>
        <taxon>Glossinidae</taxon>
        <taxon>Glossina</taxon>
    </lineage>
</organism>
<keyword evidence="2" id="KW-1185">Reference proteome</keyword>
<sequence length="162" mass="18020">MITPEQGKVLSFSDNAEPLGMALTFHWRSVGSLADGRWSLQRSGTSGFRTLKCRTAGREVRVVSTSATMGIHLVERPLAVGDLLSYEALVCMRTKESIRQTHTIIGRRCVGDQPALDKYGSGVFGKEHFGLNFEVAARAPLLLKDRRATRREHGWYQFVVAL</sequence>
<accession>A0A1A9UER6</accession>
<dbReference type="AlphaFoldDB" id="A0A1A9UER6"/>